<keyword evidence="1" id="KW-0472">Membrane</keyword>
<keyword evidence="1" id="KW-0812">Transmembrane</keyword>
<evidence type="ECO:0000313" key="4">
    <source>
        <dbReference type="Proteomes" id="UP001596292"/>
    </source>
</evidence>
<feature type="transmembrane region" description="Helical" evidence="1">
    <location>
        <begin position="35"/>
        <end position="58"/>
    </location>
</feature>
<sequence>MTHVSLILALLCTIVPALAAGTEQAAAIPWGEYLSAVFSTLTSALVPIAAAAATAGIARAAPWAASILTRERVEAAIRAGVAYGQNAVSGAVRGQRVGVDVAPAVVAEGTKHVLATAPARVVRGAGGPAGVAARIFGALPLDERASKETVLEPALRLLGAEPPRRG</sequence>
<dbReference type="Proteomes" id="UP001596292">
    <property type="component" value="Unassembled WGS sequence"/>
</dbReference>
<dbReference type="RefSeq" id="WP_378968530.1">
    <property type="nucleotide sequence ID" value="NZ_JBHSWN010000001.1"/>
</dbReference>
<comment type="caution">
    <text evidence="3">The sequence shown here is derived from an EMBL/GenBank/DDBJ whole genome shotgun (WGS) entry which is preliminary data.</text>
</comment>
<protein>
    <submittedName>
        <fullName evidence="3">Uncharacterized protein</fullName>
    </submittedName>
</protein>
<keyword evidence="2" id="KW-0732">Signal</keyword>
<feature type="chain" id="PRO_5045693079" evidence="2">
    <location>
        <begin position="20"/>
        <end position="166"/>
    </location>
</feature>
<keyword evidence="1" id="KW-1133">Transmembrane helix</keyword>
<proteinExistence type="predicted"/>
<accession>A0ABW2BHE5</accession>
<evidence type="ECO:0000313" key="3">
    <source>
        <dbReference type="EMBL" id="MFC6789501.1"/>
    </source>
</evidence>
<evidence type="ECO:0000256" key="2">
    <source>
        <dbReference type="SAM" id="SignalP"/>
    </source>
</evidence>
<name>A0ABW2BHE5_9HYPH</name>
<reference evidence="4" key="1">
    <citation type="journal article" date="2019" name="Int. J. Syst. Evol. Microbiol.">
        <title>The Global Catalogue of Microorganisms (GCM) 10K type strain sequencing project: providing services to taxonomists for standard genome sequencing and annotation.</title>
        <authorList>
            <consortium name="The Broad Institute Genomics Platform"/>
            <consortium name="The Broad Institute Genome Sequencing Center for Infectious Disease"/>
            <person name="Wu L."/>
            <person name="Ma J."/>
        </authorList>
    </citation>
    <scope>NUCLEOTIDE SEQUENCE [LARGE SCALE GENOMIC DNA]</scope>
    <source>
        <strain evidence="4">CCUG 48316</strain>
    </source>
</reference>
<feature type="signal peptide" evidence="2">
    <location>
        <begin position="1"/>
        <end position="19"/>
    </location>
</feature>
<organism evidence="3 4">
    <name type="scientific">Methylobacterium komagatae</name>
    <dbReference type="NCBI Taxonomy" id="374425"/>
    <lineage>
        <taxon>Bacteria</taxon>
        <taxon>Pseudomonadati</taxon>
        <taxon>Pseudomonadota</taxon>
        <taxon>Alphaproteobacteria</taxon>
        <taxon>Hyphomicrobiales</taxon>
        <taxon>Methylobacteriaceae</taxon>
        <taxon>Methylobacterium</taxon>
    </lineage>
</organism>
<keyword evidence="4" id="KW-1185">Reference proteome</keyword>
<evidence type="ECO:0000256" key="1">
    <source>
        <dbReference type="SAM" id="Phobius"/>
    </source>
</evidence>
<dbReference type="EMBL" id="JBHSWN010000001">
    <property type="protein sequence ID" value="MFC6789501.1"/>
    <property type="molecule type" value="Genomic_DNA"/>
</dbReference>
<gene>
    <name evidence="3" type="ORF">ACFQE0_07635</name>
</gene>